<name>A0A7W9TYZ8_9BURK</name>
<dbReference type="Proteomes" id="UP000571554">
    <property type="component" value="Unassembled WGS sequence"/>
</dbReference>
<sequence>METSRTSMRDNVEADDLMAEAERIHAQVGALKAWFAQHPDMHCLLVIDPSQRDPAAVDAAGNQSFADLPVTAIVVDHDAISPTHCPRLLELDLQTDAGVVALEESVRLAFSDRRPQSMAEGRGQRIGGWLASAASPGEIAAHCSRLLLQRDDRDHLCLLRFYDSRAQALLWPMLSPQQQHALLGPIQAWHTLDAGARPVTRVNTQGRREDFALEPEQWPAIHGHGIVNRALALYAYDRNRQPLPREVEAAAAAAVRARRYGLIDEEDEVVFVCHALNWHPEFDLHPKVLQILGSMTEGDLYAGQIAELTPEEIEEIRQGNWHGRLRVSDSANGRA</sequence>
<feature type="domain" description="DUF4123" evidence="1">
    <location>
        <begin position="85"/>
        <end position="181"/>
    </location>
</feature>
<dbReference type="AlphaFoldDB" id="A0A7W9TYZ8"/>
<dbReference type="EMBL" id="JACHBW010000010">
    <property type="protein sequence ID" value="MBB6103972.1"/>
    <property type="molecule type" value="Genomic_DNA"/>
</dbReference>
<evidence type="ECO:0000259" key="1">
    <source>
        <dbReference type="Pfam" id="PF13503"/>
    </source>
</evidence>
<accession>A0A7W9TYZ8</accession>
<keyword evidence="3" id="KW-1185">Reference proteome</keyword>
<reference evidence="2 3" key="1">
    <citation type="submission" date="2020-08" db="EMBL/GenBank/DDBJ databases">
        <title>Above-ground endophytic microbial communities from plants in different locations in the United States.</title>
        <authorList>
            <person name="Frank C."/>
        </authorList>
    </citation>
    <scope>NUCLEOTIDE SEQUENCE [LARGE SCALE GENOMIC DNA]</scope>
    <source>
        <strain evidence="2 3">WP4_2_2</strain>
    </source>
</reference>
<evidence type="ECO:0000313" key="3">
    <source>
        <dbReference type="Proteomes" id="UP000571554"/>
    </source>
</evidence>
<dbReference type="InterPro" id="IPR025391">
    <property type="entry name" value="DUF4123"/>
</dbReference>
<gene>
    <name evidence="2" type="ORF">F4827_003827</name>
</gene>
<dbReference type="Pfam" id="PF13503">
    <property type="entry name" value="DUF4123"/>
    <property type="match status" value="1"/>
</dbReference>
<protein>
    <recommendedName>
        <fullName evidence="1">DUF4123 domain-containing protein</fullName>
    </recommendedName>
</protein>
<dbReference type="RefSeq" id="WP_260175284.1">
    <property type="nucleotide sequence ID" value="NZ_JACHBW010000010.1"/>
</dbReference>
<evidence type="ECO:0000313" key="2">
    <source>
        <dbReference type="EMBL" id="MBB6103972.1"/>
    </source>
</evidence>
<comment type="caution">
    <text evidence="2">The sequence shown here is derived from an EMBL/GenBank/DDBJ whole genome shotgun (WGS) entry which is preliminary data.</text>
</comment>
<proteinExistence type="predicted"/>
<organism evidence="2 3">
    <name type="scientific">Paraburkholderia bannensis</name>
    <dbReference type="NCBI Taxonomy" id="765414"/>
    <lineage>
        <taxon>Bacteria</taxon>
        <taxon>Pseudomonadati</taxon>
        <taxon>Pseudomonadota</taxon>
        <taxon>Betaproteobacteria</taxon>
        <taxon>Burkholderiales</taxon>
        <taxon>Burkholderiaceae</taxon>
        <taxon>Paraburkholderia</taxon>
    </lineage>
</organism>